<keyword evidence="2 4" id="KW-0808">Transferase</keyword>
<dbReference type="Gene3D" id="3.40.50.150">
    <property type="entry name" value="Vaccinia Virus protein VP39"/>
    <property type="match status" value="1"/>
</dbReference>
<evidence type="ECO:0000313" key="7">
    <source>
        <dbReference type="EMBL" id="GFN46912.1"/>
    </source>
</evidence>
<dbReference type="PANTHER" id="PTHR18895:SF74">
    <property type="entry name" value="MTRF1L RELEASE FACTOR GLUTAMINE METHYLTRANSFERASE"/>
    <property type="match status" value="1"/>
</dbReference>
<dbReference type="InterPro" id="IPR040758">
    <property type="entry name" value="PrmC_N"/>
</dbReference>
<dbReference type="FunFam" id="1.10.8.10:FF:000032">
    <property type="entry name" value="Release factor glutamine methyltransferase"/>
    <property type="match status" value="1"/>
</dbReference>
<feature type="binding site" evidence="4">
    <location>
        <position position="197"/>
    </location>
    <ligand>
        <name>S-adenosyl-L-methionine</name>
        <dbReference type="ChEBI" id="CHEBI:59789"/>
    </ligand>
</feature>
<proteinExistence type="inferred from homology"/>
<sequence>MNYQYWLSMAASRFVNSESPKRDAEILLSFVTGRARTFLLAFSETELTGEQLVKLAPLVERRQQGEPIAYLVGEREFWSLPLTVSSASLIPRPDTESLVEKALLCLPPDACRILDLGSGSGAIALALASERPDCLVIGIDINADAVTLARHNASKLAINNLCFVQGNWFNVNAFAKQGVESNHFSSLMTGFRLIVSNPPYIASDDPHLKRGDVRYEPIKALVAGDDGMDDLVIIVRQAPAYLLSEGWLLVEHGWQQAKKVQALFYEAGFSAVMTHQDYGGRDRFTLGQWK</sequence>
<dbReference type="CDD" id="cd02440">
    <property type="entry name" value="AdoMet_MTases"/>
    <property type="match status" value="1"/>
</dbReference>
<protein>
    <recommendedName>
        <fullName evidence="4">Release factor glutamine methyltransferase</fullName>
        <shortName evidence="4">RF MTase</shortName>
        <ecNumber evidence="4">2.1.1.297</ecNumber>
    </recommendedName>
    <alternativeName>
        <fullName evidence="4">N5-glutamine methyltransferase PrmC</fullName>
    </alternativeName>
    <alternativeName>
        <fullName evidence="4">Protein-(glutamine-N5) MTase PrmC</fullName>
    </alternativeName>
    <alternativeName>
        <fullName evidence="4">Protein-glutamine N-methyltransferase PrmC</fullName>
    </alternativeName>
</protein>
<comment type="similarity">
    <text evidence="4">Belongs to the protein N5-glutamine methyltransferase family. PrmC subfamily.</text>
</comment>
<dbReference type="EMBL" id="BLXO01000006">
    <property type="protein sequence ID" value="GFN46912.1"/>
    <property type="molecule type" value="Genomic_DNA"/>
</dbReference>
<organism evidence="7 8">
    <name type="scientific">Candidatus Regiella insecticola</name>
    <dbReference type="NCBI Taxonomy" id="138073"/>
    <lineage>
        <taxon>Bacteria</taxon>
        <taxon>Pseudomonadati</taxon>
        <taxon>Pseudomonadota</taxon>
        <taxon>Gammaproteobacteria</taxon>
        <taxon>Enterobacterales</taxon>
        <taxon>Enterobacteriaceae</taxon>
        <taxon>aphid secondary symbionts</taxon>
        <taxon>Candidatus Regiella</taxon>
    </lineage>
</organism>
<evidence type="ECO:0000256" key="2">
    <source>
        <dbReference type="ARBA" id="ARBA00022679"/>
    </source>
</evidence>
<dbReference type="InterPro" id="IPR029063">
    <property type="entry name" value="SAM-dependent_MTases_sf"/>
</dbReference>
<dbReference type="Pfam" id="PF13847">
    <property type="entry name" value="Methyltransf_31"/>
    <property type="match status" value="1"/>
</dbReference>
<dbReference type="SUPFAM" id="SSF53335">
    <property type="entry name" value="S-adenosyl-L-methionine-dependent methyltransferases"/>
    <property type="match status" value="1"/>
</dbReference>
<dbReference type="PANTHER" id="PTHR18895">
    <property type="entry name" value="HEMK METHYLTRANSFERASE"/>
    <property type="match status" value="1"/>
</dbReference>
<feature type="domain" description="Methyltransferase" evidence="5">
    <location>
        <begin position="110"/>
        <end position="178"/>
    </location>
</feature>
<comment type="catalytic activity">
    <reaction evidence="4">
        <text>L-glutaminyl-[peptide chain release factor] + S-adenosyl-L-methionine = N(5)-methyl-L-glutaminyl-[peptide chain release factor] + S-adenosyl-L-homocysteine + H(+)</text>
        <dbReference type="Rhea" id="RHEA:42896"/>
        <dbReference type="Rhea" id="RHEA-COMP:10271"/>
        <dbReference type="Rhea" id="RHEA-COMP:10272"/>
        <dbReference type="ChEBI" id="CHEBI:15378"/>
        <dbReference type="ChEBI" id="CHEBI:30011"/>
        <dbReference type="ChEBI" id="CHEBI:57856"/>
        <dbReference type="ChEBI" id="CHEBI:59789"/>
        <dbReference type="ChEBI" id="CHEBI:61891"/>
        <dbReference type="EC" id="2.1.1.297"/>
    </reaction>
</comment>
<comment type="caution">
    <text evidence="7">The sequence shown here is derived from an EMBL/GenBank/DDBJ whole genome shotgun (WGS) entry which is preliminary data.</text>
</comment>
<dbReference type="GO" id="GO:0032259">
    <property type="term" value="P:methylation"/>
    <property type="evidence" value="ECO:0007669"/>
    <property type="project" value="UniProtKB-KW"/>
</dbReference>
<feature type="domain" description="Release factor glutamine methyltransferase N-terminal" evidence="6">
    <location>
        <begin position="6"/>
        <end position="73"/>
    </location>
</feature>
<name>A0A6L2ZQS8_9ENTR</name>
<dbReference type="InterPro" id="IPR050320">
    <property type="entry name" value="N5-glutamine_MTase"/>
</dbReference>
<gene>
    <name evidence="4 7" type="primary">prmC</name>
    <name evidence="7" type="ORF">RINTU1_27180</name>
</gene>
<dbReference type="NCBIfam" id="TIGR00536">
    <property type="entry name" value="hemK_fam"/>
    <property type="match status" value="1"/>
</dbReference>
<dbReference type="RefSeq" id="WP_176488490.1">
    <property type="nucleotide sequence ID" value="NZ_BLXO01000006.1"/>
</dbReference>
<evidence type="ECO:0000256" key="4">
    <source>
        <dbReference type="HAMAP-Rule" id="MF_02126"/>
    </source>
</evidence>
<dbReference type="GO" id="GO:0102559">
    <property type="term" value="F:peptide chain release factor N(5)-glutamine methyltransferase activity"/>
    <property type="evidence" value="ECO:0007669"/>
    <property type="project" value="UniProtKB-EC"/>
</dbReference>
<dbReference type="Proteomes" id="UP000504714">
    <property type="component" value="Unassembled WGS sequence"/>
</dbReference>
<evidence type="ECO:0000313" key="8">
    <source>
        <dbReference type="Proteomes" id="UP000504714"/>
    </source>
</evidence>
<evidence type="ECO:0000259" key="6">
    <source>
        <dbReference type="Pfam" id="PF17827"/>
    </source>
</evidence>
<dbReference type="InterPro" id="IPR019874">
    <property type="entry name" value="RF_methyltr_PrmC"/>
</dbReference>
<dbReference type="NCBIfam" id="TIGR03534">
    <property type="entry name" value="RF_mod_PrmC"/>
    <property type="match status" value="1"/>
</dbReference>
<dbReference type="InterPro" id="IPR004556">
    <property type="entry name" value="HemK-like"/>
</dbReference>
<keyword evidence="1 4" id="KW-0489">Methyltransferase</keyword>
<reference evidence="7 8" key="1">
    <citation type="submission" date="2020-06" db="EMBL/GenBank/DDBJ databases">
        <title>The genome sequence of Candidatus Regiella insecticola strain Tut.</title>
        <authorList>
            <person name="Nikoh N."/>
            <person name="Tsuchida T."/>
            <person name="Koga R."/>
            <person name="Oshima K."/>
            <person name="Hattori M."/>
            <person name="Fukatsu T."/>
        </authorList>
    </citation>
    <scope>NUCLEOTIDE SEQUENCE [LARGE SCALE GENOMIC DNA]</scope>
    <source>
        <strain evidence="7 8">Tut</strain>
    </source>
</reference>
<dbReference type="AlphaFoldDB" id="A0A6L2ZQS8"/>
<dbReference type="HAMAP" id="MF_02126">
    <property type="entry name" value="RF_methyltr_PrmC"/>
    <property type="match status" value="1"/>
</dbReference>
<dbReference type="Gene3D" id="1.10.8.10">
    <property type="entry name" value="DNA helicase RuvA subunit, C-terminal domain"/>
    <property type="match status" value="1"/>
</dbReference>
<evidence type="ECO:0000256" key="3">
    <source>
        <dbReference type="ARBA" id="ARBA00022691"/>
    </source>
</evidence>
<feature type="binding site" evidence="4">
    <location>
        <begin position="117"/>
        <end position="121"/>
    </location>
    <ligand>
        <name>S-adenosyl-L-methionine</name>
        <dbReference type="ChEBI" id="CHEBI:59789"/>
    </ligand>
</feature>
<evidence type="ECO:0000256" key="1">
    <source>
        <dbReference type="ARBA" id="ARBA00022603"/>
    </source>
</evidence>
<accession>A0A6L2ZQS8</accession>
<evidence type="ECO:0000259" key="5">
    <source>
        <dbReference type="Pfam" id="PF13847"/>
    </source>
</evidence>
<keyword evidence="3 4" id="KW-0949">S-adenosyl-L-methionine</keyword>
<feature type="binding site" evidence="4">
    <location>
        <position position="168"/>
    </location>
    <ligand>
        <name>S-adenosyl-L-methionine</name>
        <dbReference type="ChEBI" id="CHEBI:59789"/>
    </ligand>
</feature>
<dbReference type="InterPro" id="IPR002052">
    <property type="entry name" value="DNA_methylase_N6_adenine_CS"/>
</dbReference>
<dbReference type="PROSITE" id="PS00092">
    <property type="entry name" value="N6_MTASE"/>
    <property type="match status" value="1"/>
</dbReference>
<comment type="function">
    <text evidence="4">Methylates the class 1 translation termination release factors RF1/PrfA and RF2/PrfB on the glutamine residue of the universally conserved GGQ motif.</text>
</comment>
<feature type="binding site" evidence="4">
    <location>
        <position position="140"/>
    </location>
    <ligand>
        <name>S-adenosyl-L-methionine</name>
        <dbReference type="ChEBI" id="CHEBI:59789"/>
    </ligand>
</feature>
<dbReference type="EC" id="2.1.1.297" evidence="4"/>
<dbReference type="Pfam" id="PF17827">
    <property type="entry name" value="PrmC_N"/>
    <property type="match status" value="1"/>
</dbReference>
<dbReference type="GO" id="GO:0003676">
    <property type="term" value="F:nucleic acid binding"/>
    <property type="evidence" value="ECO:0007669"/>
    <property type="project" value="InterPro"/>
</dbReference>
<dbReference type="InterPro" id="IPR025714">
    <property type="entry name" value="Methyltranfer_dom"/>
</dbReference>
<feature type="binding site" evidence="4">
    <location>
        <begin position="197"/>
        <end position="200"/>
    </location>
    <ligand>
        <name>substrate</name>
    </ligand>
</feature>